<comment type="similarity">
    <text evidence="2 6">Belongs to the profilin family.</text>
</comment>
<dbReference type="GO" id="GO:0005856">
    <property type="term" value="C:cytoskeleton"/>
    <property type="evidence" value="ECO:0007669"/>
    <property type="project" value="UniProtKB-SubCell"/>
</dbReference>
<keyword evidence="4 6" id="KW-0009">Actin-binding</keyword>
<dbReference type="GO" id="GO:0003785">
    <property type="term" value="F:actin monomer binding"/>
    <property type="evidence" value="ECO:0007669"/>
    <property type="project" value="TreeGrafter"/>
</dbReference>
<dbReference type="InterPro" id="IPR048278">
    <property type="entry name" value="PFN"/>
</dbReference>
<evidence type="ECO:0000256" key="3">
    <source>
        <dbReference type="ARBA" id="ARBA00022490"/>
    </source>
</evidence>
<keyword evidence="5" id="KW-0206">Cytoskeleton</keyword>
<dbReference type="Proteomes" id="UP000462212">
    <property type="component" value="Unassembled WGS sequence"/>
</dbReference>
<dbReference type="PANTHER" id="PTHR11604">
    <property type="entry name" value="PROFILIN"/>
    <property type="match status" value="1"/>
</dbReference>
<dbReference type="PRINTS" id="PR00392">
    <property type="entry name" value="PROFILIN"/>
</dbReference>
<evidence type="ECO:0000256" key="5">
    <source>
        <dbReference type="ARBA" id="ARBA00023212"/>
    </source>
</evidence>
<accession>A0A8H8RG66</accession>
<keyword evidence="3" id="KW-0963">Cytoplasm</keyword>
<dbReference type="CDD" id="cd00148">
    <property type="entry name" value="PROF"/>
    <property type="match status" value="1"/>
</dbReference>
<dbReference type="EMBL" id="QGMJ01000598">
    <property type="protein sequence ID" value="TVY34795.1"/>
    <property type="molecule type" value="Genomic_DNA"/>
</dbReference>
<dbReference type="GO" id="GO:0005938">
    <property type="term" value="C:cell cortex"/>
    <property type="evidence" value="ECO:0007669"/>
    <property type="project" value="TreeGrafter"/>
</dbReference>
<dbReference type="AlphaFoldDB" id="A0A8H8RG66"/>
<protein>
    <recommendedName>
        <fullName evidence="6">Profilin</fullName>
    </recommendedName>
</protein>
<organism evidence="7 8">
    <name type="scientific">Lachnellula subtilissima</name>
    <dbReference type="NCBI Taxonomy" id="602034"/>
    <lineage>
        <taxon>Eukaryota</taxon>
        <taxon>Fungi</taxon>
        <taxon>Dikarya</taxon>
        <taxon>Ascomycota</taxon>
        <taxon>Pezizomycotina</taxon>
        <taxon>Leotiomycetes</taxon>
        <taxon>Helotiales</taxon>
        <taxon>Lachnaceae</taxon>
        <taxon>Lachnellula</taxon>
    </lineage>
</organism>
<dbReference type="SMART" id="SM00392">
    <property type="entry name" value="PROF"/>
    <property type="match status" value="1"/>
</dbReference>
<evidence type="ECO:0000256" key="4">
    <source>
        <dbReference type="ARBA" id="ARBA00023203"/>
    </source>
</evidence>
<sequence length="120" mass="12849">MSWQGSGHVDKGAIYSAKGDSVWATSAGFTISPAEMQEIVTGLSGSYDKLYAEGLHIAGEKFVLTKAEDRSLYARKGREGVVIVKTTQAILIAHYKDGMIAGNSAQTVEQLADYLISTGY</sequence>
<dbReference type="Pfam" id="PF00235">
    <property type="entry name" value="Profilin"/>
    <property type="match status" value="1"/>
</dbReference>
<dbReference type="Gene3D" id="3.30.450.30">
    <property type="entry name" value="Dynein light chain 2a, cytoplasmic"/>
    <property type="match status" value="1"/>
</dbReference>
<evidence type="ECO:0000313" key="7">
    <source>
        <dbReference type="EMBL" id="TVY34795.1"/>
    </source>
</evidence>
<dbReference type="InterPro" id="IPR036140">
    <property type="entry name" value="PFN_sf"/>
</dbReference>
<dbReference type="InterPro" id="IPR005455">
    <property type="entry name" value="PFN_euk"/>
</dbReference>
<dbReference type="OrthoDB" id="421374at2759"/>
<evidence type="ECO:0000256" key="6">
    <source>
        <dbReference type="RuleBase" id="RU003909"/>
    </source>
</evidence>
<dbReference type="SUPFAM" id="SSF55770">
    <property type="entry name" value="Profilin (actin-binding protein)"/>
    <property type="match status" value="1"/>
</dbReference>
<keyword evidence="8" id="KW-1185">Reference proteome</keyword>
<name>A0A8H8RG66_9HELO</name>
<evidence type="ECO:0000313" key="8">
    <source>
        <dbReference type="Proteomes" id="UP000462212"/>
    </source>
</evidence>
<dbReference type="PRINTS" id="PR01640">
    <property type="entry name" value="PROFILINPLNT"/>
</dbReference>
<comment type="subcellular location">
    <subcellularLocation>
        <location evidence="1">Cytoplasm</location>
        <location evidence="1">Cytoskeleton</location>
    </subcellularLocation>
</comment>
<evidence type="ECO:0000256" key="1">
    <source>
        <dbReference type="ARBA" id="ARBA00004245"/>
    </source>
</evidence>
<gene>
    <name evidence="7" type="primary">PFY1</name>
    <name evidence="7" type="ORF">LSUB1_G006032</name>
</gene>
<proteinExistence type="inferred from homology"/>
<evidence type="ECO:0000256" key="2">
    <source>
        <dbReference type="ARBA" id="ARBA00010058"/>
    </source>
</evidence>
<reference evidence="7 8" key="1">
    <citation type="submission" date="2018-05" db="EMBL/GenBank/DDBJ databases">
        <title>Genome sequencing and assembly of the regulated plant pathogen Lachnellula willkommii and related sister species for the development of diagnostic species identification markers.</title>
        <authorList>
            <person name="Giroux E."/>
            <person name="Bilodeau G."/>
        </authorList>
    </citation>
    <scope>NUCLEOTIDE SEQUENCE [LARGE SCALE GENOMIC DNA]</scope>
    <source>
        <strain evidence="7 8">CBS 197.66</strain>
    </source>
</reference>
<comment type="caution">
    <text evidence="7">The sequence shown here is derived from an EMBL/GenBank/DDBJ whole genome shotgun (WGS) entry which is preliminary data.</text>
</comment>
<dbReference type="PANTHER" id="PTHR11604:SF0">
    <property type="entry name" value="PROFILIN"/>
    <property type="match status" value="1"/>
</dbReference>